<dbReference type="CDD" id="cd00609">
    <property type="entry name" value="AAT_like"/>
    <property type="match status" value="1"/>
</dbReference>
<dbReference type="InterPro" id="IPR015424">
    <property type="entry name" value="PyrdxlP-dep_Trfase"/>
</dbReference>
<keyword evidence="3" id="KW-1185">Reference proteome</keyword>
<evidence type="ECO:0000313" key="2">
    <source>
        <dbReference type="EMBL" id="MXP41303.1"/>
    </source>
</evidence>
<dbReference type="PANTHER" id="PTHR43510">
    <property type="entry name" value="AMINOTRANSFERASE FUNCTION, HYPOTHETICAL (EUROFUNG)"/>
    <property type="match status" value="1"/>
</dbReference>
<accession>A0A6I4UUW8</accession>
<dbReference type="GO" id="GO:0030170">
    <property type="term" value="F:pyridoxal phosphate binding"/>
    <property type="evidence" value="ECO:0007669"/>
    <property type="project" value="InterPro"/>
</dbReference>
<feature type="domain" description="Aminotransferase class I/classII large" evidence="1">
    <location>
        <begin position="55"/>
        <end position="349"/>
    </location>
</feature>
<dbReference type="RefSeq" id="WP_160746163.1">
    <property type="nucleotide sequence ID" value="NZ_WTYK01000003.1"/>
</dbReference>
<proteinExistence type="predicted"/>
<dbReference type="Pfam" id="PF00155">
    <property type="entry name" value="Aminotran_1_2"/>
    <property type="match status" value="1"/>
</dbReference>
<dbReference type="InterPro" id="IPR015421">
    <property type="entry name" value="PyrdxlP-dep_Trfase_major"/>
</dbReference>
<evidence type="ECO:0000259" key="1">
    <source>
        <dbReference type="Pfam" id="PF00155"/>
    </source>
</evidence>
<sequence>MDLAPFLLDQWLTEYGFRTPPVRYNLASSCGPHWTLAELQQLPVGTLDLGAIAIDYAPPDGARALREAIAARHCVDPDWVIVTTGASEALSILFYLASKPGGDVVLPDPGYPAFAAYGEAWGLRASTYTPGRGSGFRVSADQVLAATSGDTVLALVNTPHNPTGAVCPRAEIEQIAGSLAEKGIPLVVDQVFHPLYFGEAQGSAAGIDNTIVVGDMSKAMSLAGLRVGWIIDADAGRRERIVNARSYSTVSGSPLTEALAAHALNNAETVLARLASTTSANLSLLDGVMAIAAGILSWVRPEGGTIAYPWFVDGRDSRPFCEALAEAGVLVVPGDCFGAPEHMRIGFGAQSVGFETAAGILCAALQRG</sequence>
<gene>
    <name evidence="2" type="ORF">GRI75_06570</name>
</gene>
<protein>
    <submittedName>
        <fullName evidence="2">Aminotransferase class I/II-fold pyridoxal phosphate-dependent enzyme</fullName>
    </submittedName>
</protein>
<name>A0A6I4UUW8_9SPHN</name>
<dbReference type="InterPro" id="IPR015422">
    <property type="entry name" value="PyrdxlP-dep_Trfase_small"/>
</dbReference>
<dbReference type="Gene3D" id="3.40.640.10">
    <property type="entry name" value="Type I PLP-dependent aspartate aminotransferase-like (Major domain)"/>
    <property type="match status" value="1"/>
</dbReference>
<dbReference type="InterPro" id="IPR004839">
    <property type="entry name" value="Aminotransferase_I/II_large"/>
</dbReference>
<keyword evidence="2" id="KW-0808">Transferase</keyword>
<dbReference type="Gene3D" id="3.90.1150.10">
    <property type="entry name" value="Aspartate Aminotransferase, domain 1"/>
    <property type="match status" value="1"/>
</dbReference>
<dbReference type="GO" id="GO:0008483">
    <property type="term" value="F:transaminase activity"/>
    <property type="evidence" value="ECO:0007669"/>
    <property type="project" value="UniProtKB-KW"/>
</dbReference>
<reference evidence="2 3" key="1">
    <citation type="submission" date="2019-12" db="EMBL/GenBank/DDBJ databases">
        <title>Genomic-based taxomic classification of the family Erythrobacteraceae.</title>
        <authorList>
            <person name="Xu L."/>
        </authorList>
    </citation>
    <scope>NUCLEOTIDE SEQUENCE [LARGE SCALE GENOMIC DNA]</scope>
    <source>
        <strain evidence="2 3">MCCC 1K02066</strain>
    </source>
</reference>
<dbReference type="PANTHER" id="PTHR43510:SF1">
    <property type="entry name" value="AMINOTRANSFERASE FUNCTION, HYPOTHETICAL (EUROFUNG)"/>
    <property type="match status" value="1"/>
</dbReference>
<dbReference type="OrthoDB" id="9808770at2"/>
<comment type="caution">
    <text evidence="2">The sequence shown here is derived from an EMBL/GenBank/DDBJ whole genome shotgun (WGS) entry which is preliminary data.</text>
</comment>
<dbReference type="AlphaFoldDB" id="A0A6I4UUW8"/>
<dbReference type="SUPFAM" id="SSF53383">
    <property type="entry name" value="PLP-dependent transferases"/>
    <property type="match status" value="1"/>
</dbReference>
<organism evidence="2 3">
    <name type="scientific">Croceibacterium soli</name>
    <dbReference type="NCBI Taxonomy" id="1739690"/>
    <lineage>
        <taxon>Bacteria</taxon>
        <taxon>Pseudomonadati</taxon>
        <taxon>Pseudomonadota</taxon>
        <taxon>Alphaproteobacteria</taxon>
        <taxon>Sphingomonadales</taxon>
        <taxon>Erythrobacteraceae</taxon>
        <taxon>Croceibacterium</taxon>
    </lineage>
</organism>
<dbReference type="EMBL" id="WTYK01000003">
    <property type="protein sequence ID" value="MXP41303.1"/>
    <property type="molecule type" value="Genomic_DNA"/>
</dbReference>
<dbReference type="Proteomes" id="UP000469159">
    <property type="component" value="Unassembled WGS sequence"/>
</dbReference>
<evidence type="ECO:0000313" key="3">
    <source>
        <dbReference type="Proteomes" id="UP000469159"/>
    </source>
</evidence>
<keyword evidence="2" id="KW-0032">Aminotransferase</keyword>